<dbReference type="PANTHER" id="PTHR21064:SF5">
    <property type="entry name" value="SLR1880 PROTEIN"/>
    <property type="match status" value="1"/>
</dbReference>
<dbReference type="InterPro" id="IPR002575">
    <property type="entry name" value="Aminoglycoside_PTrfase"/>
</dbReference>
<dbReference type="KEGG" id="ccro:CMC5_008800"/>
<sequence length="349" mass="39058">MIPDAWSALRGLSARPADDAGLINTTLTVGEPPRYIAQRVHPLFAPSVHDDIEAVTVHLASRGRVTPRLVRTDEGGLWARDPEGGVWRVMDFIPGRTLHRIPSPAVARDAGALVARFHEAVDDLVHDYRHVRPGAHDTGLHMQRLEGTLTQNVVTEEGREREGVDTGGRQNTVQGEGRAVAEAILDAWRTWQGRLDLPERHCHGDLKISNIRFSASGEALCLVDLDTLARYPLDVELGDAWRSWCNPVGEDSLEPRFDLEIFEAAVAGYLSVRPFRPEEREALAGAAERIALELSARFCRDVFEDSYFGWDSRRFASRREHNLYRARGQLALACSARQQRQRIAEVLAR</sequence>
<feature type="domain" description="Aminoglycoside phosphotransferase" evidence="1">
    <location>
        <begin position="20"/>
        <end position="274"/>
    </location>
</feature>
<proteinExistence type="predicted"/>
<keyword evidence="3" id="KW-1185">Reference proteome</keyword>
<dbReference type="EMBL" id="CP012159">
    <property type="protein sequence ID" value="AKT36759.1"/>
    <property type="molecule type" value="Genomic_DNA"/>
</dbReference>
<dbReference type="PANTHER" id="PTHR21064">
    <property type="entry name" value="AMINOGLYCOSIDE PHOSPHOTRANSFERASE DOMAIN-CONTAINING PROTEIN-RELATED"/>
    <property type="match status" value="1"/>
</dbReference>
<dbReference type="AlphaFoldDB" id="A0A0K1E7C2"/>
<evidence type="ECO:0000259" key="1">
    <source>
        <dbReference type="Pfam" id="PF01636"/>
    </source>
</evidence>
<evidence type="ECO:0000313" key="2">
    <source>
        <dbReference type="EMBL" id="AKT36759.1"/>
    </source>
</evidence>
<gene>
    <name evidence="2" type="ORF">CMC5_008800</name>
</gene>
<dbReference type="InterPro" id="IPR050249">
    <property type="entry name" value="Pseudomonas-type_ThrB"/>
</dbReference>
<accession>A0A0K1E7C2</accession>
<name>A0A0K1E7C2_CHOCO</name>
<dbReference type="Proteomes" id="UP000067626">
    <property type="component" value="Chromosome"/>
</dbReference>
<dbReference type="Pfam" id="PF01636">
    <property type="entry name" value="APH"/>
    <property type="match status" value="1"/>
</dbReference>
<organism evidence="2 3">
    <name type="scientific">Chondromyces crocatus</name>
    <dbReference type="NCBI Taxonomy" id="52"/>
    <lineage>
        <taxon>Bacteria</taxon>
        <taxon>Pseudomonadati</taxon>
        <taxon>Myxococcota</taxon>
        <taxon>Polyangia</taxon>
        <taxon>Polyangiales</taxon>
        <taxon>Polyangiaceae</taxon>
        <taxon>Chondromyces</taxon>
    </lineage>
</organism>
<reference evidence="2 3" key="1">
    <citation type="submission" date="2015-07" db="EMBL/GenBank/DDBJ databases">
        <title>Genome analysis of myxobacterium Chondromyces crocatus Cm c5 reveals a high potential for natural compound synthesis and the genetic basis for the loss of fruiting body formation.</title>
        <authorList>
            <person name="Zaburannyi N."/>
            <person name="Bunk B."/>
            <person name="Maier J."/>
            <person name="Overmann J."/>
            <person name="Mueller R."/>
        </authorList>
    </citation>
    <scope>NUCLEOTIDE SEQUENCE [LARGE SCALE GENOMIC DNA]</scope>
    <source>
        <strain evidence="2 3">Cm c5</strain>
    </source>
</reference>
<dbReference type="STRING" id="52.CMC5_008800"/>
<dbReference type="OrthoDB" id="526037at2"/>
<evidence type="ECO:0000313" key="3">
    <source>
        <dbReference type="Proteomes" id="UP000067626"/>
    </source>
</evidence>
<dbReference type="SUPFAM" id="SSF56112">
    <property type="entry name" value="Protein kinase-like (PK-like)"/>
    <property type="match status" value="1"/>
</dbReference>
<protein>
    <recommendedName>
        <fullName evidence="1">Aminoglycoside phosphotransferase domain-containing protein</fullName>
    </recommendedName>
</protein>
<dbReference type="RefSeq" id="WP_050429225.1">
    <property type="nucleotide sequence ID" value="NZ_CP012159.1"/>
</dbReference>
<dbReference type="InterPro" id="IPR011009">
    <property type="entry name" value="Kinase-like_dom_sf"/>
</dbReference>
<dbReference type="Gene3D" id="3.90.1200.10">
    <property type="match status" value="1"/>
</dbReference>